<dbReference type="NCBIfam" id="TIGR02145">
    <property type="entry name" value="Fib_succ_major"/>
    <property type="match status" value="1"/>
</dbReference>
<evidence type="ECO:0000259" key="1">
    <source>
        <dbReference type="Pfam" id="PF09603"/>
    </source>
</evidence>
<dbReference type="PROSITE" id="PS51257">
    <property type="entry name" value="PROKAR_LIPOPROTEIN"/>
    <property type="match status" value="1"/>
</dbReference>
<protein>
    <submittedName>
        <fullName evidence="2">Fibrobacter succinogenes major paralogous domain-containing protein</fullName>
    </submittedName>
</protein>
<evidence type="ECO:0000313" key="3">
    <source>
        <dbReference type="Proteomes" id="UP001142175"/>
    </source>
</evidence>
<dbReference type="InterPro" id="IPR011871">
    <property type="entry name" value="Fib_succ_major"/>
</dbReference>
<name>A0A9X2T244_9BACT</name>
<dbReference type="RefSeq" id="WP_258425341.1">
    <property type="nucleotide sequence ID" value="NZ_JANSUY010000033.1"/>
</dbReference>
<dbReference type="AlphaFoldDB" id="A0A9X2T244"/>
<accession>A0A9X2T244</accession>
<evidence type="ECO:0000313" key="2">
    <source>
        <dbReference type="EMBL" id="MCR9017508.1"/>
    </source>
</evidence>
<dbReference type="EMBL" id="JANSUY010000033">
    <property type="protein sequence ID" value="MCR9017508.1"/>
    <property type="molecule type" value="Genomic_DNA"/>
</dbReference>
<reference evidence="2" key="1">
    <citation type="submission" date="2022-08" db="EMBL/GenBank/DDBJ databases">
        <authorList>
            <person name="Zhang D."/>
        </authorList>
    </citation>
    <scope>NUCLEOTIDE SEQUENCE</scope>
    <source>
        <strain evidence="2">XJ19-11</strain>
    </source>
</reference>
<feature type="domain" description="Fibrobacter succinogenes major paralogous" evidence="1">
    <location>
        <begin position="514"/>
        <end position="674"/>
    </location>
</feature>
<keyword evidence="3" id="KW-1185">Reference proteome</keyword>
<dbReference type="Gene3D" id="2.60.40.740">
    <property type="match status" value="1"/>
</dbReference>
<comment type="caution">
    <text evidence="2">The sequence shown here is derived from an EMBL/GenBank/DDBJ whole genome shotgun (WGS) entry which is preliminary data.</text>
</comment>
<sequence length="705" mass="80432">MKRFIFLSAIVILTLSACDVEEVPVPVNDRYVGIVNKLFVSYKIATFDPGPLEGNPEDGFVNYEGEFGGIPIEAGKTDKNEVIFVVPNLPAGSYQLKLKIGNENRIWDVQVVDLQQEIDNFDEFWSDYAEGKAEIYDSLKNHPRLNDFAKYAKKWSNYFESKFSLLSQSEKNELIQIIHLNGFNNLLPYYFETYGEFENCLKANFAVFSWNSIHEGESLRELKSKMVYLPYSRFNDALVAFVFDLIWRHRAMIEISAPKLLACPILRDVQLRTKWGLVGNDPIILNSGDSLEFEVKGIYTPLSDLDKVLYPDENGIGFIATYVETSISQVKEEDLIVSSLIQKRKLDLPFLHQIFSFQYVPEQDTKPLTDFSFQVDAISNPYIILSQKSQKEDQVILTFERKNPEQQDFQFTLNFVQSGFAVSRFIKGTMAKTTESILDLSFDSGTANLQILSGEPPYQIEWSNGVTNQTQVKFTAGNYSVKVTDGNGSEEVIDFSIPEFGTVQDREGNEYQTVKIGNQWWMAENLRNTIRKDGRPVQEREYWPPPNPYNPEDFDYASFSYYNNDPKNDKEYGKLYSFTSYGGCLCPDGWGIPTFEDFTEMANVLGGLGVAGKKLKSRSTWQESIFNSTNESGFNAKPGGMKINNNIYESKDIFVGWWVSGPGAPERLASLDVENLELKLTYQVTFFFEGHYIRCIKKQEGEPSC</sequence>
<dbReference type="Proteomes" id="UP001142175">
    <property type="component" value="Unassembled WGS sequence"/>
</dbReference>
<proteinExistence type="predicted"/>
<dbReference type="Pfam" id="PF09603">
    <property type="entry name" value="Fib_succ_major"/>
    <property type="match status" value="1"/>
</dbReference>
<gene>
    <name evidence="2" type="ORF">NU887_20915</name>
</gene>
<organism evidence="2 3">
    <name type="scientific">Aquiflexum gelatinilyticum</name>
    <dbReference type="NCBI Taxonomy" id="2961943"/>
    <lineage>
        <taxon>Bacteria</taxon>
        <taxon>Pseudomonadati</taxon>
        <taxon>Bacteroidota</taxon>
        <taxon>Cytophagia</taxon>
        <taxon>Cytophagales</taxon>
        <taxon>Cyclobacteriaceae</taxon>
        <taxon>Aquiflexum</taxon>
    </lineage>
</organism>